<dbReference type="Pfam" id="PF03171">
    <property type="entry name" value="2OG-FeII_Oxy"/>
    <property type="match status" value="1"/>
</dbReference>
<dbReference type="GO" id="GO:0044283">
    <property type="term" value="P:small molecule biosynthetic process"/>
    <property type="evidence" value="ECO:0007669"/>
    <property type="project" value="UniProtKB-ARBA"/>
</dbReference>
<name>A0AAJ0DIG9_9PEZI</name>
<dbReference type="InterPro" id="IPR044861">
    <property type="entry name" value="IPNS-like_FE2OG_OXY"/>
</dbReference>
<proteinExistence type="inferred from homology"/>
<comment type="caution">
    <text evidence="4">The sequence shown here is derived from an EMBL/GenBank/DDBJ whole genome shotgun (WGS) entry which is preliminary data.</text>
</comment>
<reference evidence="4" key="1">
    <citation type="submission" date="2023-04" db="EMBL/GenBank/DDBJ databases">
        <title>Black Yeasts Isolated from many extreme environments.</title>
        <authorList>
            <person name="Coleine C."/>
            <person name="Stajich J.E."/>
            <person name="Selbmann L."/>
        </authorList>
    </citation>
    <scope>NUCLEOTIDE SEQUENCE</scope>
    <source>
        <strain evidence="4">CCFEE 5312</strain>
    </source>
</reference>
<comment type="similarity">
    <text evidence="1 2">Belongs to the iron/ascorbate-dependent oxidoreductase family.</text>
</comment>
<evidence type="ECO:0000256" key="2">
    <source>
        <dbReference type="RuleBase" id="RU003682"/>
    </source>
</evidence>
<evidence type="ECO:0000313" key="5">
    <source>
        <dbReference type="Proteomes" id="UP001271007"/>
    </source>
</evidence>
<dbReference type="Proteomes" id="UP001271007">
    <property type="component" value="Unassembled WGS sequence"/>
</dbReference>
<keyword evidence="2" id="KW-0479">Metal-binding</keyword>
<dbReference type="InterPro" id="IPR027443">
    <property type="entry name" value="IPNS-like_sf"/>
</dbReference>
<dbReference type="SUPFAM" id="SSF51197">
    <property type="entry name" value="Clavaminate synthase-like"/>
    <property type="match status" value="1"/>
</dbReference>
<dbReference type="Pfam" id="PF14226">
    <property type="entry name" value="DIOX_N"/>
    <property type="match status" value="1"/>
</dbReference>
<dbReference type="GO" id="GO:0016491">
    <property type="term" value="F:oxidoreductase activity"/>
    <property type="evidence" value="ECO:0007669"/>
    <property type="project" value="UniProtKB-KW"/>
</dbReference>
<keyword evidence="5" id="KW-1185">Reference proteome</keyword>
<keyword evidence="2" id="KW-0408">Iron</keyword>
<dbReference type="Gene3D" id="2.60.120.330">
    <property type="entry name" value="B-lactam Antibiotic, Isopenicillin N Synthase, Chain"/>
    <property type="match status" value="1"/>
</dbReference>
<keyword evidence="2" id="KW-0560">Oxidoreductase</keyword>
<evidence type="ECO:0000313" key="4">
    <source>
        <dbReference type="EMBL" id="KAK3051021.1"/>
    </source>
</evidence>
<sequence length="349" mass="38556">MGSIDSNTTIPILDFSLWSSPQSSTTTKQRLATDLVAAFQHSGFVYLTNHGLAQPSLSTAFATSKRLFDLTHEKKMLAPHPPGPEVHRGYSWPGLEKVSQHLGTGDDKDGDRKVAERLREVSDCKESFEIGSEANAAQPNVWVPEATLPGFREWGTVFYWECYGVAMEILKAVAVGLGVEEDEFVKYHSGLNCQLRLLHYPPLLAKDVEQGRVARMPAHSDWSTITMLFQDDCGGLEVEDPSAPGTFVAATPVAGACVVNVGDLLMRWSNDHLKSTLHRVSLPPLADRFVGAQRMTRARYSIPFFVSADPDALVDVLPACTSEKNPAKYEPITQLEYGRMRSSVQYQKD</sequence>
<dbReference type="PROSITE" id="PS51471">
    <property type="entry name" value="FE2OG_OXY"/>
    <property type="match status" value="1"/>
</dbReference>
<dbReference type="InterPro" id="IPR005123">
    <property type="entry name" value="Oxoglu/Fe-dep_dioxygenase_dom"/>
</dbReference>
<feature type="domain" description="Fe2OG dioxygenase" evidence="3">
    <location>
        <begin position="186"/>
        <end position="308"/>
    </location>
</feature>
<protein>
    <recommendedName>
        <fullName evidence="3">Fe2OG dioxygenase domain-containing protein</fullName>
    </recommendedName>
</protein>
<dbReference type="PRINTS" id="PR00682">
    <property type="entry name" value="IPNSYNTHASE"/>
</dbReference>
<dbReference type="AlphaFoldDB" id="A0AAJ0DIG9"/>
<evidence type="ECO:0000256" key="1">
    <source>
        <dbReference type="ARBA" id="ARBA00008056"/>
    </source>
</evidence>
<dbReference type="PANTHER" id="PTHR47990">
    <property type="entry name" value="2-OXOGLUTARATE (2OG) AND FE(II)-DEPENDENT OXYGENASE SUPERFAMILY PROTEIN-RELATED"/>
    <property type="match status" value="1"/>
</dbReference>
<evidence type="ECO:0000259" key="3">
    <source>
        <dbReference type="PROSITE" id="PS51471"/>
    </source>
</evidence>
<dbReference type="InterPro" id="IPR050231">
    <property type="entry name" value="Iron_ascorbate_oxido_reductase"/>
</dbReference>
<dbReference type="GO" id="GO:0046872">
    <property type="term" value="F:metal ion binding"/>
    <property type="evidence" value="ECO:0007669"/>
    <property type="project" value="UniProtKB-KW"/>
</dbReference>
<dbReference type="EMBL" id="JAWDJX010000028">
    <property type="protein sequence ID" value="KAK3051021.1"/>
    <property type="molecule type" value="Genomic_DNA"/>
</dbReference>
<accession>A0AAJ0DIG9</accession>
<dbReference type="InterPro" id="IPR026992">
    <property type="entry name" value="DIOX_N"/>
</dbReference>
<organism evidence="4 5">
    <name type="scientific">Extremus antarcticus</name>
    <dbReference type="NCBI Taxonomy" id="702011"/>
    <lineage>
        <taxon>Eukaryota</taxon>
        <taxon>Fungi</taxon>
        <taxon>Dikarya</taxon>
        <taxon>Ascomycota</taxon>
        <taxon>Pezizomycotina</taxon>
        <taxon>Dothideomycetes</taxon>
        <taxon>Dothideomycetidae</taxon>
        <taxon>Mycosphaerellales</taxon>
        <taxon>Extremaceae</taxon>
        <taxon>Extremus</taxon>
    </lineage>
</organism>
<gene>
    <name evidence="4" type="ORF">LTR09_007770</name>
</gene>